<organism evidence="2">
    <name type="scientific">marine sediment metagenome</name>
    <dbReference type="NCBI Taxonomy" id="412755"/>
    <lineage>
        <taxon>unclassified sequences</taxon>
        <taxon>metagenomes</taxon>
        <taxon>ecological metagenomes</taxon>
    </lineage>
</organism>
<feature type="compositionally biased region" description="Basic and acidic residues" evidence="1">
    <location>
        <begin position="164"/>
        <end position="181"/>
    </location>
</feature>
<proteinExistence type="predicted"/>
<sequence>MAGKSEGKGSTRIAALENSHRDLHAKMDQIVAALGGGAEVGSGIVPGTFDAYGRPVVAMLNQAHNNPANGNAETLRLLLPLVAKAQQQPRSFDWAPVMIAILPPLIERLFDRPDPIEQIAAMKELIDPGMGEQLMGMMAPLMMAKMAGGPGGAMGAMPAPAPTKKGEPDAAEAAKAKDMHDQLQQALDSLDPATLAAFAESQAPANGEARAS</sequence>
<comment type="caution">
    <text evidence="2">The sequence shown here is derived from an EMBL/GenBank/DDBJ whole genome shotgun (WGS) entry which is preliminary data.</text>
</comment>
<feature type="region of interest" description="Disordered" evidence="1">
    <location>
        <begin position="152"/>
        <end position="212"/>
    </location>
</feature>
<accession>A0A0F9PUS4</accession>
<evidence type="ECO:0000256" key="1">
    <source>
        <dbReference type="SAM" id="MobiDB-lite"/>
    </source>
</evidence>
<gene>
    <name evidence="2" type="ORF">LCGC14_0784540</name>
</gene>
<evidence type="ECO:0000313" key="2">
    <source>
        <dbReference type="EMBL" id="KKN35370.1"/>
    </source>
</evidence>
<protein>
    <submittedName>
        <fullName evidence="2">Uncharacterized protein</fullName>
    </submittedName>
</protein>
<dbReference type="AlphaFoldDB" id="A0A0F9PUS4"/>
<reference evidence="2" key="1">
    <citation type="journal article" date="2015" name="Nature">
        <title>Complex archaea that bridge the gap between prokaryotes and eukaryotes.</title>
        <authorList>
            <person name="Spang A."/>
            <person name="Saw J.H."/>
            <person name="Jorgensen S.L."/>
            <person name="Zaremba-Niedzwiedzka K."/>
            <person name="Martijn J."/>
            <person name="Lind A.E."/>
            <person name="van Eijk R."/>
            <person name="Schleper C."/>
            <person name="Guy L."/>
            <person name="Ettema T.J."/>
        </authorList>
    </citation>
    <scope>NUCLEOTIDE SEQUENCE</scope>
</reference>
<name>A0A0F9PUS4_9ZZZZ</name>
<dbReference type="EMBL" id="LAZR01002043">
    <property type="protein sequence ID" value="KKN35370.1"/>
    <property type="molecule type" value="Genomic_DNA"/>
</dbReference>